<dbReference type="PANTHER" id="PTHR46980">
    <property type="entry name" value="TRICALBIN-1-RELATED"/>
    <property type="match status" value="1"/>
</dbReference>
<evidence type="ECO:0000256" key="1">
    <source>
        <dbReference type="ARBA" id="ARBA00004370"/>
    </source>
</evidence>
<dbReference type="InterPro" id="IPR035892">
    <property type="entry name" value="C2_domain_sf"/>
</dbReference>
<dbReference type="GO" id="GO:0006869">
    <property type="term" value="P:lipid transport"/>
    <property type="evidence" value="ECO:0007669"/>
    <property type="project" value="UniProtKB-KW"/>
</dbReference>
<dbReference type="CDD" id="cd00030">
    <property type="entry name" value="C2"/>
    <property type="match status" value="2"/>
</dbReference>
<dbReference type="AlphaFoldDB" id="A0A8S1DFM5"/>
<keyword evidence="4" id="KW-0446">Lipid-binding</keyword>
<sequence length="1226" mass="134563">MLSFFEKHFNKQQRTPSPTKRDLRRSSSARHSDDLSAKQSQDTMVPIMGDLPSSRSKADSTSTLTSADDDYETELANKSQRDAQLGWMFAFVAGSVFASWALGATGVSVAWLFLLLALLAAVWRASLRRLVEGAIRYETLRVARRRALSVDETAEWFNFLLNRWWVFSSPSLYSLIREHLEPLLNEVKPSMVERLELHQFTLGDQTPHVRSVRAFDVSGGGVRRPLSPASLARPPAGLALKLNHQVALEADVRLDCDDFRMILRSRFGKGVGMDLDLAMEKLNISGRIYITFTLNMDAPFPHVTHLTLSFLEKPEVWFSVRILKAVQMMEVPLLKTWIHSVVMEALVTSLVDPGHLDVNLVSADRPSAAHGPGETIAKGVLTITLTMSSGPACNAAKDNAASGDDAKWLVLCLGDQRVVTSNLAPRWQHTGSFLVSSLHTDTLLIKLKTKRFVSAITLAQFELPLASYNLESTKVVETLLHKKMTKVSSGSIPNICMRLDYTSVPLINLECPQEIVSNPSERGLSGVLLICVHSADGLAIIGEPATCNPYCMVFNGRKKVKTTHYVKATGTPQWESKTQFLVSDFTQAMLSFVVCSWGRDKTGDTDLLGITNFALTQEEPVVIKRVLPLNVNSPPRAAAPSGSITVSAVFQAVSAVAQSVGSHPRGSIAAANSPGGSDDDDSSVSSSRSKRSSNNWMQQAKQLLSHKEVEMNDISSLLAKGSGLMEVYLIRAKDLEAKDLNGFSDPYCELKINGECKYKSNIKKKTLNPVWEESAIMGLPRQGETLDLVIWDHDVLGMKDFIGSVSLTVDEIRQFSALDTSQWKLLQGVKTGSVELRVKVISETTGFTSPLSTNQSLSSATDDTPRNMTPRNSTDMTDRGKLKLSLDNKPPVPMRTVTVNYKPNQSSGSNHHHVLDPPKIPAVPTISSNGAHNFNNYANVPPAHTSVVVSSAERSPNGLKVHRNGRGSLTPSPEPALKKGFGDQYNSFRTMKNKVKRGFNLRRFRSEVNMQGGEEASNSVSQVALNIDPRGGGEADASDLLNGEPLKHAVSQPNIPCRLRARPTGLKVDEQQEGQPEKFFGIEGKIVQAQGLCVSHIAQVYCRIKLHSSEKSHRSGGKTLAKSRLIPAVPNPVFNLSFEIDTPEGVSKQAALLFEIRATGKELVASRRVTIEELMQDALTDGSPVKTWLNLSTGASIQVEVAYGREIKKESRKLFRSWSVHRIGKI</sequence>
<keyword evidence="5 7" id="KW-0472">Membrane</keyword>
<dbReference type="GO" id="GO:0008289">
    <property type="term" value="F:lipid binding"/>
    <property type="evidence" value="ECO:0007669"/>
    <property type="project" value="UniProtKB-KW"/>
</dbReference>
<accession>A0A8S1DFM5</accession>
<organism evidence="10 11">
    <name type="scientific">Cloeon dipterum</name>
    <dbReference type="NCBI Taxonomy" id="197152"/>
    <lineage>
        <taxon>Eukaryota</taxon>
        <taxon>Metazoa</taxon>
        <taxon>Ecdysozoa</taxon>
        <taxon>Arthropoda</taxon>
        <taxon>Hexapoda</taxon>
        <taxon>Insecta</taxon>
        <taxon>Pterygota</taxon>
        <taxon>Palaeoptera</taxon>
        <taxon>Ephemeroptera</taxon>
        <taxon>Pisciforma</taxon>
        <taxon>Baetidae</taxon>
        <taxon>Cloeon</taxon>
    </lineage>
</organism>
<feature type="domain" description="SMP-LTD" evidence="9">
    <location>
        <begin position="150"/>
        <end position="361"/>
    </location>
</feature>
<name>A0A8S1DFM5_9INSE</name>
<dbReference type="Gene3D" id="2.60.40.150">
    <property type="entry name" value="C2 domain"/>
    <property type="match status" value="2"/>
</dbReference>
<feature type="region of interest" description="Disordered" evidence="6">
    <location>
        <begin position="664"/>
        <end position="697"/>
    </location>
</feature>
<dbReference type="InterPro" id="IPR031468">
    <property type="entry name" value="SMP_LBD"/>
</dbReference>
<feature type="region of interest" description="Disordered" evidence="6">
    <location>
        <begin position="849"/>
        <end position="894"/>
    </location>
</feature>
<dbReference type="Pfam" id="PF25669">
    <property type="entry name" value="SMP_MUG190-like"/>
    <property type="match status" value="1"/>
</dbReference>
<evidence type="ECO:0000256" key="4">
    <source>
        <dbReference type="ARBA" id="ARBA00023121"/>
    </source>
</evidence>
<dbReference type="PROSITE" id="PS51847">
    <property type="entry name" value="SMP"/>
    <property type="match status" value="1"/>
</dbReference>
<evidence type="ECO:0000259" key="8">
    <source>
        <dbReference type="PROSITE" id="PS50004"/>
    </source>
</evidence>
<evidence type="ECO:0000256" key="6">
    <source>
        <dbReference type="SAM" id="MobiDB-lite"/>
    </source>
</evidence>
<reference evidence="10 11" key="1">
    <citation type="submission" date="2020-04" db="EMBL/GenBank/DDBJ databases">
        <authorList>
            <person name="Alioto T."/>
            <person name="Alioto T."/>
            <person name="Gomez Garrido J."/>
        </authorList>
    </citation>
    <scope>NUCLEOTIDE SEQUENCE [LARGE SCALE GENOMIC DNA]</scope>
</reference>
<dbReference type="PROSITE" id="PS50004">
    <property type="entry name" value="C2"/>
    <property type="match status" value="2"/>
</dbReference>
<comment type="subcellular location">
    <subcellularLocation>
        <location evidence="1">Membrane</location>
    </subcellularLocation>
</comment>
<evidence type="ECO:0000256" key="5">
    <source>
        <dbReference type="ARBA" id="ARBA00023136"/>
    </source>
</evidence>
<evidence type="ECO:0000313" key="11">
    <source>
        <dbReference type="Proteomes" id="UP000494165"/>
    </source>
</evidence>
<comment type="caution">
    <text evidence="10">The sequence shown here is derived from an EMBL/GenBank/DDBJ whole genome shotgun (WGS) entry which is preliminary data.</text>
</comment>
<dbReference type="CDD" id="cd21669">
    <property type="entry name" value="SMP_SF"/>
    <property type="match status" value="1"/>
</dbReference>
<keyword evidence="11" id="KW-1185">Reference proteome</keyword>
<dbReference type="GO" id="GO:0016020">
    <property type="term" value="C:membrane"/>
    <property type="evidence" value="ECO:0007669"/>
    <property type="project" value="UniProtKB-SubCell"/>
</dbReference>
<feature type="compositionally biased region" description="Basic and acidic residues" evidence="6">
    <location>
        <begin position="19"/>
        <end position="36"/>
    </location>
</feature>
<feature type="compositionally biased region" description="Basic and acidic residues" evidence="6">
    <location>
        <begin position="876"/>
        <end position="886"/>
    </location>
</feature>
<dbReference type="Proteomes" id="UP000494165">
    <property type="component" value="Unassembled WGS sequence"/>
</dbReference>
<feature type="domain" description="C2" evidence="8">
    <location>
        <begin position="705"/>
        <end position="824"/>
    </location>
</feature>
<proteinExistence type="predicted"/>
<dbReference type="SMART" id="SM00239">
    <property type="entry name" value="C2"/>
    <property type="match status" value="3"/>
</dbReference>
<evidence type="ECO:0000313" key="10">
    <source>
        <dbReference type="EMBL" id="CAB3380009.1"/>
    </source>
</evidence>
<feature type="compositionally biased region" description="Polar residues" evidence="6">
    <location>
        <begin position="849"/>
        <end position="875"/>
    </location>
</feature>
<keyword evidence="3" id="KW-0445">Lipid transport</keyword>
<dbReference type="OrthoDB" id="270970at2759"/>
<evidence type="ECO:0000256" key="7">
    <source>
        <dbReference type="SAM" id="Phobius"/>
    </source>
</evidence>
<gene>
    <name evidence="10" type="ORF">CLODIP_2_CD02872</name>
</gene>
<keyword evidence="7" id="KW-1133">Transmembrane helix</keyword>
<feature type="region of interest" description="Disordered" evidence="6">
    <location>
        <begin position="1"/>
        <end position="66"/>
    </location>
</feature>
<dbReference type="InterPro" id="IPR000008">
    <property type="entry name" value="C2_dom"/>
</dbReference>
<dbReference type="InterPro" id="IPR052455">
    <property type="entry name" value="Tricalbin_domain"/>
</dbReference>
<evidence type="ECO:0000256" key="2">
    <source>
        <dbReference type="ARBA" id="ARBA00022448"/>
    </source>
</evidence>
<dbReference type="EMBL" id="CADEPI010000199">
    <property type="protein sequence ID" value="CAB3380009.1"/>
    <property type="molecule type" value="Genomic_DNA"/>
</dbReference>
<evidence type="ECO:0000256" key="3">
    <source>
        <dbReference type="ARBA" id="ARBA00023055"/>
    </source>
</evidence>
<evidence type="ECO:0008006" key="12">
    <source>
        <dbReference type="Google" id="ProtNLM"/>
    </source>
</evidence>
<feature type="transmembrane region" description="Helical" evidence="7">
    <location>
        <begin position="85"/>
        <end position="103"/>
    </location>
</feature>
<keyword evidence="7" id="KW-0812">Transmembrane</keyword>
<feature type="region of interest" description="Disordered" evidence="6">
    <location>
        <begin position="955"/>
        <end position="983"/>
    </location>
</feature>
<dbReference type="SUPFAM" id="SSF49562">
    <property type="entry name" value="C2 domain (Calcium/lipid-binding domain, CaLB)"/>
    <property type="match status" value="2"/>
</dbReference>
<evidence type="ECO:0000259" key="9">
    <source>
        <dbReference type="PROSITE" id="PS51847"/>
    </source>
</evidence>
<feature type="domain" description="C2" evidence="8">
    <location>
        <begin position="508"/>
        <end position="631"/>
    </location>
</feature>
<dbReference type="PANTHER" id="PTHR46980:SF2">
    <property type="entry name" value="TRICALBIN-1-RELATED"/>
    <property type="match status" value="1"/>
</dbReference>
<dbReference type="Pfam" id="PF00168">
    <property type="entry name" value="C2"/>
    <property type="match status" value="4"/>
</dbReference>
<keyword evidence="2" id="KW-0813">Transport</keyword>
<protein>
    <recommendedName>
        <fullName evidence="12">C2 domain-containing protein</fullName>
    </recommendedName>
</protein>